<reference evidence="2 3" key="1">
    <citation type="submission" date="2017-10" db="EMBL/GenBank/DDBJ databases">
        <title>The draft genome sequence of Lewinella nigricans NBRC 102662.</title>
        <authorList>
            <person name="Wang K."/>
        </authorList>
    </citation>
    <scope>NUCLEOTIDE SEQUENCE [LARGE SCALE GENOMIC DNA]</scope>
    <source>
        <strain evidence="2 3">NBRC 102662</strain>
    </source>
</reference>
<evidence type="ECO:0000313" key="2">
    <source>
        <dbReference type="EMBL" id="PHN00754.1"/>
    </source>
</evidence>
<keyword evidence="3" id="KW-1185">Reference proteome</keyword>
<gene>
    <name evidence="2" type="ORF">CRP01_40555</name>
</gene>
<name>A0A2D0MWW8_FLAN2</name>
<comment type="caution">
    <text evidence="2">The sequence shown here is derived from an EMBL/GenBank/DDBJ whole genome shotgun (WGS) entry which is preliminary data.</text>
</comment>
<feature type="region of interest" description="Disordered" evidence="1">
    <location>
        <begin position="93"/>
        <end position="113"/>
    </location>
</feature>
<sequence>MNKKQNSLKQRVARFTDRFSLGNTVTSMALSFLPQFTEKLTGMDKPVAEGGLLKEGEDKMAFILTQQNGKMMVTVSSLSFNTETGQMMINKPISNQSLETLLQQQNDDEHEED</sequence>
<accession>A0A2D0MWW8</accession>
<organism evidence="2 3">
    <name type="scientific">Flavilitoribacter nigricans (strain ATCC 23147 / DSM 23189 / NBRC 102662 / NCIMB 1420 / SS-2)</name>
    <name type="common">Lewinella nigricans</name>
    <dbReference type="NCBI Taxonomy" id="1122177"/>
    <lineage>
        <taxon>Bacteria</taxon>
        <taxon>Pseudomonadati</taxon>
        <taxon>Bacteroidota</taxon>
        <taxon>Saprospiria</taxon>
        <taxon>Saprospirales</taxon>
        <taxon>Lewinellaceae</taxon>
        <taxon>Flavilitoribacter</taxon>
    </lineage>
</organism>
<dbReference type="Proteomes" id="UP000223913">
    <property type="component" value="Unassembled WGS sequence"/>
</dbReference>
<dbReference type="EMBL" id="PDUD01000076">
    <property type="protein sequence ID" value="PHN00754.1"/>
    <property type="molecule type" value="Genomic_DNA"/>
</dbReference>
<proteinExistence type="predicted"/>
<evidence type="ECO:0000313" key="3">
    <source>
        <dbReference type="Proteomes" id="UP000223913"/>
    </source>
</evidence>
<protein>
    <submittedName>
        <fullName evidence="2">Uncharacterized protein</fullName>
    </submittedName>
</protein>
<dbReference type="AlphaFoldDB" id="A0A2D0MWW8"/>
<feature type="compositionally biased region" description="Polar residues" evidence="1">
    <location>
        <begin position="93"/>
        <end position="105"/>
    </location>
</feature>
<evidence type="ECO:0000256" key="1">
    <source>
        <dbReference type="SAM" id="MobiDB-lite"/>
    </source>
</evidence>
<dbReference type="RefSeq" id="WP_099155831.1">
    <property type="nucleotide sequence ID" value="NZ_PDUD01000076.1"/>
</dbReference>